<evidence type="ECO:0000313" key="3">
    <source>
        <dbReference type="Proteomes" id="UP001396334"/>
    </source>
</evidence>
<keyword evidence="3" id="KW-1185">Reference proteome</keyword>
<organism evidence="2 3">
    <name type="scientific">Hibiscus sabdariffa</name>
    <name type="common">roselle</name>
    <dbReference type="NCBI Taxonomy" id="183260"/>
    <lineage>
        <taxon>Eukaryota</taxon>
        <taxon>Viridiplantae</taxon>
        <taxon>Streptophyta</taxon>
        <taxon>Embryophyta</taxon>
        <taxon>Tracheophyta</taxon>
        <taxon>Spermatophyta</taxon>
        <taxon>Magnoliopsida</taxon>
        <taxon>eudicotyledons</taxon>
        <taxon>Gunneridae</taxon>
        <taxon>Pentapetalae</taxon>
        <taxon>rosids</taxon>
        <taxon>malvids</taxon>
        <taxon>Malvales</taxon>
        <taxon>Malvaceae</taxon>
        <taxon>Malvoideae</taxon>
        <taxon>Hibiscus</taxon>
    </lineage>
</organism>
<dbReference type="EMBL" id="JBBPBN010000002">
    <property type="protein sequence ID" value="KAK9044773.1"/>
    <property type="molecule type" value="Genomic_DNA"/>
</dbReference>
<reference evidence="2 3" key="1">
    <citation type="journal article" date="2024" name="G3 (Bethesda)">
        <title>Genome assembly of Hibiscus sabdariffa L. provides insights into metabolisms of medicinal natural products.</title>
        <authorList>
            <person name="Kim T."/>
        </authorList>
    </citation>
    <scope>NUCLEOTIDE SEQUENCE [LARGE SCALE GENOMIC DNA]</scope>
    <source>
        <strain evidence="2">TK-2024</strain>
        <tissue evidence="2">Old leaves</tissue>
    </source>
</reference>
<evidence type="ECO:0000313" key="2">
    <source>
        <dbReference type="EMBL" id="KAK9044773.1"/>
    </source>
</evidence>
<sequence length="96" mass="10976">MAALQSSSLSEVILWRRLLFWLDLGCALLMLLPLAVELGGVLVDGLWASASKKCHSHHLMRYELLLCCQPEQRGWQMVWAVCWWSGGQLLLFRVVH</sequence>
<comment type="caution">
    <text evidence="2">The sequence shown here is derived from an EMBL/GenBank/DDBJ whole genome shotgun (WGS) entry which is preliminary data.</text>
</comment>
<gene>
    <name evidence="2" type="ORF">V6N11_058665</name>
</gene>
<dbReference type="Proteomes" id="UP001396334">
    <property type="component" value="Unassembled WGS sequence"/>
</dbReference>
<evidence type="ECO:0000256" key="1">
    <source>
        <dbReference type="SAM" id="Phobius"/>
    </source>
</evidence>
<proteinExistence type="predicted"/>
<name>A0ABR2U4W5_9ROSI</name>
<feature type="transmembrane region" description="Helical" evidence="1">
    <location>
        <begin position="20"/>
        <end position="43"/>
    </location>
</feature>
<accession>A0ABR2U4W5</accession>
<protein>
    <submittedName>
        <fullName evidence="2">Uncharacterized protein</fullName>
    </submittedName>
</protein>
<keyword evidence="1" id="KW-1133">Transmembrane helix</keyword>
<keyword evidence="1" id="KW-0472">Membrane</keyword>
<keyword evidence="1" id="KW-0812">Transmembrane</keyword>